<gene>
    <name evidence="1" type="ORF">HPB50_026120</name>
</gene>
<sequence length="266" mass="29782">MVAVVIDQSKKLVVSGKDALELKHMLQDLKLLCFPEAMDEMAADKEKVPELTSVYWNNVLAVRRHAQRLVLKRASLDAGTRWTLERELYDVAATVHGGTLYVSGALYSMLPRKNDTDVFVNLALVGAHVANALWREVFSLKSVSHRSRESLGRFKTCAVNRLGEKATGLAYALLAMRSAAEGARSSEWHERVVPWGTTAVSASQVFYMTYFVSNVCAFRRGTIGYNDTLRLGHWYMRRVPDFVEAFECRALAPLVDDTCSSMDARV</sequence>
<protein>
    <submittedName>
        <fullName evidence="1">Uncharacterized protein</fullName>
    </submittedName>
</protein>
<dbReference type="Proteomes" id="UP000821845">
    <property type="component" value="Chromosome 5"/>
</dbReference>
<comment type="caution">
    <text evidence="1">The sequence shown here is derived from an EMBL/GenBank/DDBJ whole genome shotgun (WGS) entry which is preliminary data.</text>
</comment>
<organism evidence="1 2">
    <name type="scientific">Hyalomma asiaticum</name>
    <name type="common">Tick</name>
    <dbReference type="NCBI Taxonomy" id="266040"/>
    <lineage>
        <taxon>Eukaryota</taxon>
        <taxon>Metazoa</taxon>
        <taxon>Ecdysozoa</taxon>
        <taxon>Arthropoda</taxon>
        <taxon>Chelicerata</taxon>
        <taxon>Arachnida</taxon>
        <taxon>Acari</taxon>
        <taxon>Parasitiformes</taxon>
        <taxon>Ixodida</taxon>
        <taxon>Ixodoidea</taxon>
        <taxon>Ixodidae</taxon>
        <taxon>Hyalomminae</taxon>
        <taxon>Hyalomma</taxon>
    </lineage>
</organism>
<evidence type="ECO:0000313" key="2">
    <source>
        <dbReference type="Proteomes" id="UP000821845"/>
    </source>
</evidence>
<name>A0ACB7SCF1_HYAAI</name>
<reference evidence="1" key="1">
    <citation type="submission" date="2020-05" db="EMBL/GenBank/DDBJ databases">
        <title>Large-scale comparative analyses of tick genomes elucidate their genetic diversity and vector capacities.</title>
        <authorList>
            <person name="Jia N."/>
            <person name="Wang J."/>
            <person name="Shi W."/>
            <person name="Du L."/>
            <person name="Sun Y."/>
            <person name="Zhan W."/>
            <person name="Jiang J."/>
            <person name="Wang Q."/>
            <person name="Zhang B."/>
            <person name="Ji P."/>
            <person name="Sakyi L.B."/>
            <person name="Cui X."/>
            <person name="Yuan T."/>
            <person name="Jiang B."/>
            <person name="Yang W."/>
            <person name="Lam T.T.-Y."/>
            <person name="Chang Q."/>
            <person name="Ding S."/>
            <person name="Wang X."/>
            <person name="Zhu J."/>
            <person name="Ruan X."/>
            <person name="Zhao L."/>
            <person name="Wei J."/>
            <person name="Que T."/>
            <person name="Du C."/>
            <person name="Cheng J."/>
            <person name="Dai P."/>
            <person name="Han X."/>
            <person name="Huang E."/>
            <person name="Gao Y."/>
            <person name="Liu J."/>
            <person name="Shao H."/>
            <person name="Ye R."/>
            <person name="Li L."/>
            <person name="Wei W."/>
            <person name="Wang X."/>
            <person name="Wang C."/>
            <person name="Yang T."/>
            <person name="Huo Q."/>
            <person name="Li W."/>
            <person name="Guo W."/>
            <person name="Chen H."/>
            <person name="Zhou L."/>
            <person name="Ni X."/>
            <person name="Tian J."/>
            <person name="Zhou Y."/>
            <person name="Sheng Y."/>
            <person name="Liu T."/>
            <person name="Pan Y."/>
            <person name="Xia L."/>
            <person name="Li J."/>
            <person name="Zhao F."/>
            <person name="Cao W."/>
        </authorList>
    </citation>
    <scope>NUCLEOTIDE SEQUENCE</scope>
    <source>
        <strain evidence="1">Hyas-2018</strain>
    </source>
</reference>
<dbReference type="EMBL" id="CM023485">
    <property type="protein sequence ID" value="KAH6931611.1"/>
    <property type="molecule type" value="Genomic_DNA"/>
</dbReference>
<accession>A0ACB7SCF1</accession>
<proteinExistence type="predicted"/>
<keyword evidence="2" id="KW-1185">Reference proteome</keyword>
<evidence type="ECO:0000313" key="1">
    <source>
        <dbReference type="EMBL" id="KAH6931611.1"/>
    </source>
</evidence>